<dbReference type="EMBL" id="SIDB01000004">
    <property type="protein sequence ID" value="KAI3433637.1"/>
    <property type="molecule type" value="Genomic_DNA"/>
</dbReference>
<comment type="similarity">
    <text evidence="1">Belongs to the DNA mismatch repair MutS family.</text>
</comment>
<evidence type="ECO:0000256" key="4">
    <source>
        <dbReference type="ARBA" id="ARBA00023125"/>
    </source>
</evidence>
<dbReference type="InterPro" id="IPR000432">
    <property type="entry name" value="DNA_mismatch_repair_MutS_C"/>
</dbReference>
<keyword evidence="2" id="KW-0547">Nucleotide-binding</keyword>
<dbReference type="Pfam" id="PF05192">
    <property type="entry name" value="MutS_III"/>
    <property type="match status" value="1"/>
</dbReference>
<dbReference type="Gene3D" id="3.30.420.110">
    <property type="entry name" value="MutS, connector domain"/>
    <property type="match status" value="1"/>
</dbReference>
<evidence type="ECO:0000256" key="5">
    <source>
        <dbReference type="ARBA" id="ARBA00023204"/>
    </source>
</evidence>
<dbReference type="GO" id="GO:0006298">
    <property type="term" value="P:mismatch repair"/>
    <property type="evidence" value="ECO:0007669"/>
    <property type="project" value="InterPro"/>
</dbReference>
<feature type="region of interest" description="Disordered" evidence="7">
    <location>
        <begin position="430"/>
        <end position="486"/>
    </location>
</feature>
<evidence type="ECO:0000256" key="2">
    <source>
        <dbReference type="ARBA" id="ARBA00022741"/>
    </source>
</evidence>
<dbReference type="GO" id="GO:0005634">
    <property type="term" value="C:nucleus"/>
    <property type="evidence" value="ECO:0007669"/>
    <property type="project" value="TreeGrafter"/>
</dbReference>
<keyword evidence="5" id="KW-0234">DNA repair</keyword>
<dbReference type="PANTHER" id="PTHR11361:SF34">
    <property type="entry name" value="DNA MISMATCH REPAIR PROTEIN MSH1, MITOCHONDRIAL"/>
    <property type="match status" value="1"/>
</dbReference>
<keyword evidence="6" id="KW-0175">Coiled coil</keyword>
<dbReference type="Gene3D" id="1.10.1420.10">
    <property type="match status" value="2"/>
</dbReference>
<comment type="caution">
    <text evidence="10">The sequence shown here is derived from an EMBL/GenBank/DDBJ whole genome shotgun (WGS) entry which is preliminary data.</text>
</comment>
<dbReference type="PIRSF" id="PIRSF005813">
    <property type="entry name" value="MSH2"/>
    <property type="match status" value="1"/>
</dbReference>
<feature type="domain" description="DNA mismatch repair protein MutS core" evidence="8">
    <location>
        <begin position="205"/>
        <end position="599"/>
    </location>
</feature>
<evidence type="ECO:0000259" key="8">
    <source>
        <dbReference type="SMART" id="SM00533"/>
    </source>
</evidence>
<dbReference type="FunFam" id="3.40.50.300:FF:000870">
    <property type="entry name" value="MutS protein homolog 4"/>
    <property type="match status" value="1"/>
</dbReference>
<keyword evidence="4" id="KW-0238">DNA-binding</keyword>
<dbReference type="SMART" id="SM00534">
    <property type="entry name" value="MUTSac"/>
    <property type="match status" value="1"/>
</dbReference>
<keyword evidence="3" id="KW-0067">ATP-binding</keyword>
<evidence type="ECO:0000256" key="6">
    <source>
        <dbReference type="SAM" id="Coils"/>
    </source>
</evidence>
<dbReference type="Pfam" id="PF00488">
    <property type="entry name" value="MutS_V"/>
    <property type="match status" value="1"/>
</dbReference>
<gene>
    <name evidence="10" type="ORF">D9Q98_003446</name>
</gene>
<evidence type="ECO:0000313" key="11">
    <source>
        <dbReference type="Proteomes" id="UP001055712"/>
    </source>
</evidence>
<dbReference type="InterPro" id="IPR036678">
    <property type="entry name" value="MutS_con_dom_sf"/>
</dbReference>
<dbReference type="AlphaFoldDB" id="A0A9D4YYH8"/>
<proteinExistence type="inferred from homology"/>
<feature type="coiled-coil region" evidence="6">
    <location>
        <begin position="504"/>
        <end position="531"/>
    </location>
</feature>
<keyword evidence="11" id="KW-1185">Reference proteome</keyword>
<evidence type="ECO:0000256" key="7">
    <source>
        <dbReference type="SAM" id="MobiDB-lite"/>
    </source>
</evidence>
<dbReference type="InterPro" id="IPR011184">
    <property type="entry name" value="DNA_mismatch_repair_Msh2"/>
</dbReference>
<dbReference type="PANTHER" id="PTHR11361">
    <property type="entry name" value="DNA MISMATCH REPAIR PROTEIN MUTS FAMILY MEMBER"/>
    <property type="match status" value="1"/>
</dbReference>
<dbReference type="InterPro" id="IPR027417">
    <property type="entry name" value="P-loop_NTPase"/>
</dbReference>
<dbReference type="Gene3D" id="3.40.50.300">
    <property type="entry name" value="P-loop containing nucleotide triphosphate hydrolases"/>
    <property type="match status" value="1"/>
</dbReference>
<reference evidence="10" key="1">
    <citation type="journal article" date="2019" name="Plant J.">
        <title>Chlorella vulgaris genome assembly and annotation reveals the molecular basis for metabolic acclimation to high light conditions.</title>
        <authorList>
            <person name="Cecchin M."/>
            <person name="Marcolungo L."/>
            <person name="Rossato M."/>
            <person name="Girolomoni L."/>
            <person name="Cosentino E."/>
            <person name="Cuine S."/>
            <person name="Li-Beisson Y."/>
            <person name="Delledonne M."/>
            <person name="Ballottari M."/>
        </authorList>
    </citation>
    <scope>NUCLEOTIDE SEQUENCE</scope>
    <source>
        <strain evidence="10">211/11P</strain>
    </source>
</reference>
<keyword evidence="5" id="KW-0227">DNA damage</keyword>
<evidence type="ECO:0000259" key="9">
    <source>
        <dbReference type="SMART" id="SM00534"/>
    </source>
</evidence>
<dbReference type="OrthoDB" id="276261at2759"/>
<evidence type="ECO:0000313" key="10">
    <source>
        <dbReference type="EMBL" id="KAI3433637.1"/>
    </source>
</evidence>
<reference evidence="10" key="2">
    <citation type="submission" date="2020-11" db="EMBL/GenBank/DDBJ databases">
        <authorList>
            <person name="Cecchin M."/>
            <person name="Marcolungo L."/>
            <person name="Rossato M."/>
            <person name="Girolomoni L."/>
            <person name="Cosentino E."/>
            <person name="Cuine S."/>
            <person name="Li-Beisson Y."/>
            <person name="Delledonne M."/>
            <person name="Ballottari M."/>
        </authorList>
    </citation>
    <scope>NUCLEOTIDE SEQUENCE</scope>
    <source>
        <strain evidence="10">211/11P</strain>
        <tissue evidence="10">Whole cell</tissue>
    </source>
</reference>
<organism evidence="10 11">
    <name type="scientific">Chlorella vulgaris</name>
    <name type="common">Green alga</name>
    <dbReference type="NCBI Taxonomy" id="3077"/>
    <lineage>
        <taxon>Eukaryota</taxon>
        <taxon>Viridiplantae</taxon>
        <taxon>Chlorophyta</taxon>
        <taxon>core chlorophytes</taxon>
        <taxon>Trebouxiophyceae</taxon>
        <taxon>Chlorellales</taxon>
        <taxon>Chlorellaceae</taxon>
        <taxon>Chlorella clade</taxon>
        <taxon>Chlorella</taxon>
    </lineage>
</organism>
<dbReference type="GO" id="GO:0140664">
    <property type="term" value="F:ATP-dependent DNA damage sensor activity"/>
    <property type="evidence" value="ECO:0007669"/>
    <property type="project" value="InterPro"/>
</dbReference>
<dbReference type="InterPro" id="IPR007696">
    <property type="entry name" value="DNA_mismatch_repair_MutS_core"/>
</dbReference>
<feature type="domain" description="DNA mismatch repair proteins mutS family" evidence="9">
    <location>
        <begin position="618"/>
        <end position="806"/>
    </location>
</feature>
<dbReference type="SMART" id="SM00533">
    <property type="entry name" value="MUTSd"/>
    <property type="match status" value="1"/>
</dbReference>
<dbReference type="SUPFAM" id="SSF48334">
    <property type="entry name" value="DNA repair protein MutS, domain III"/>
    <property type="match status" value="2"/>
</dbReference>
<accession>A0A9D4YYH8</accession>
<evidence type="ECO:0000256" key="1">
    <source>
        <dbReference type="ARBA" id="ARBA00006271"/>
    </source>
</evidence>
<dbReference type="InterPro" id="IPR045076">
    <property type="entry name" value="MutS"/>
</dbReference>
<protein>
    <submittedName>
        <fullName evidence="10">Uncharacterized protein</fullName>
    </submittedName>
</protein>
<dbReference type="SUPFAM" id="SSF53150">
    <property type="entry name" value="DNA repair protein MutS, domain II"/>
    <property type="match status" value="1"/>
</dbReference>
<dbReference type="Proteomes" id="UP001055712">
    <property type="component" value="Unassembled WGS sequence"/>
</dbReference>
<dbReference type="InterPro" id="IPR036187">
    <property type="entry name" value="DNA_mismatch_repair_MutS_sf"/>
</dbReference>
<dbReference type="GO" id="GO:0030983">
    <property type="term" value="F:mismatched DNA binding"/>
    <property type="evidence" value="ECO:0007669"/>
    <property type="project" value="InterPro"/>
</dbReference>
<name>A0A9D4YYH8_CHLVU</name>
<feature type="coiled-coil region" evidence="6">
    <location>
        <begin position="845"/>
        <end position="872"/>
    </location>
</feature>
<evidence type="ECO:0000256" key="3">
    <source>
        <dbReference type="ARBA" id="ARBA00022840"/>
    </source>
</evidence>
<dbReference type="SUPFAM" id="SSF52540">
    <property type="entry name" value="P-loop containing nucleoside triphosphate hydrolases"/>
    <property type="match status" value="1"/>
</dbReference>
<sequence length="879" mass="93267">MPALNDPETGLEAAETALHGPGPRALVAAVIDNRAGEVGLAVLDADGGALLVTQLVETTRSFAQTLTLLAQHSPEKLLVVAEAQDAGVGKATATHYTQLPMPRKAWDDSSGLVALMKYATAEARASLEAGMLHTAASAYLAHAAAGALLRHLEEDGAGGLLPVAGSLVVRQAGSEDHLQIDQATAAALELIHLPPIRVGTSSGRRSGMSLFRVLDQTSTKCGARLLRASLLQPLRDVATLRLRYDAVEELLREADLAANVSTCLGALPKDLDRMCGSLSLRPCKTEASMLRRIAAMIQSFILLHEALAVLPPLAAALAGAQCELLRAVGAACGHAAFADLRGELAAVLEEDVRSAKNTFLNRTQQCFAVKAGVDGFLDVARQTFCRVTEQVHELANQLRHQHRLPAMRVHYTAKKGFYFILSAGGEGVGAAGGRGGRGGRGRQRKPWELEQGGDGGEEEDSETQSTAVGTGKHGGRGGRGRQQQQQHVRVPAGFSVLLHSGRSAQVTTAELNALNQRLRDASNDCVVLTEQVLEALSARVAAHFLPLLHRLVDAVALLDMLAGFARVAGSEGRSYVRPVLTEAGPLVIVEGRHAVLECLGGDSGTPWQPNDTYLALNSSFHIITGPNMSGKSTYLRQVALCVVMAQVGAYVPASFASLAPCDRLLSRLGSGDCLETCSSSFLLEMQEVAFILTQATPRSLVLIDELGRATSTADGVGVAWAVSEQLISLGAHTLFATHFGQLTELAALYPSAKAWHLAVDASRNRLDFSWRLRPGASEDAGHYGLLLARAVGFPEEVLQAAEQVVQALDESEGQRVQTYATYDVEELVAVYDCAHKLALVSQSFAAAGGEDLRGLQKQLKRLRKEARQALTGASGLPML</sequence>
<dbReference type="GO" id="GO:0005524">
    <property type="term" value="F:ATP binding"/>
    <property type="evidence" value="ECO:0007669"/>
    <property type="project" value="UniProtKB-KW"/>
</dbReference>